<dbReference type="InterPro" id="IPR050361">
    <property type="entry name" value="MPP/UQCRC_Complex"/>
</dbReference>
<dbReference type="InterPro" id="IPR011249">
    <property type="entry name" value="Metalloenz_LuxS/M16"/>
</dbReference>
<dbReference type="InterPro" id="IPR007863">
    <property type="entry name" value="Peptidase_M16_C"/>
</dbReference>
<dbReference type="GO" id="GO:0046872">
    <property type="term" value="F:metal ion binding"/>
    <property type="evidence" value="ECO:0007669"/>
    <property type="project" value="InterPro"/>
</dbReference>
<dbReference type="InterPro" id="IPR011765">
    <property type="entry name" value="Pept_M16_N"/>
</dbReference>
<dbReference type="Gene3D" id="3.30.830.10">
    <property type="entry name" value="Metalloenzyme, LuxS/M16 peptidase-like"/>
    <property type="match status" value="2"/>
</dbReference>
<comment type="similarity">
    <text evidence="1">Belongs to the peptidase M16 family.</text>
</comment>
<dbReference type="InterPro" id="IPR001431">
    <property type="entry name" value="Pept_M16_Zn_BS"/>
</dbReference>
<dbReference type="Pfam" id="PF05193">
    <property type="entry name" value="Peptidase_M16_C"/>
    <property type="match status" value="1"/>
</dbReference>
<sequence>MEVKLYNLNIGGLNTLLIPMDKTDIVSVGMFIKIGSINENNNNNGIAHFLEHLMFKSTTKRPNNTLLHSLDNLGTNYNAGTTRDHTYYEINGNKKDINEIIDIMLDLYSNPIYENDEIELEKGVILEEMKMYQDNITRNIFDYIISQIFKGTPLEKTIIGTENNIKKFTKNDIQNFRKLYTLENSLFVIAGNFEKNKIINIIKKTIKNIIFNHIKIDEPKIIYTITSNKPNVYIIPNKNLNQSYLFLSFYFNKFSFQEECIMNFLTFYLSSGSTSKLFEVLRNKLGASYSNDCDILNFRCENGLFYIFCNINNSLIMESLKEILLIIKNLKNINILIEDMNKVKKIFETNNLFQINNPNYLMMYHGKNYLFNKNNNIIEELEFISKLNSKNIKDFSNIFFIKKNLNIFIYGNDIDQSQYVNIINEF</sequence>
<dbReference type="PANTHER" id="PTHR11851:SF49">
    <property type="entry name" value="MITOCHONDRIAL-PROCESSING PEPTIDASE SUBUNIT ALPHA"/>
    <property type="match status" value="1"/>
</dbReference>
<reference evidence="4" key="1">
    <citation type="journal article" date="2020" name="Nature">
        <title>Giant virus diversity and host interactions through global metagenomics.</title>
        <authorList>
            <person name="Schulz F."/>
            <person name="Roux S."/>
            <person name="Paez-Espino D."/>
            <person name="Jungbluth S."/>
            <person name="Walsh D.A."/>
            <person name="Denef V.J."/>
            <person name="McMahon K.D."/>
            <person name="Konstantinidis K.T."/>
            <person name="Eloe-Fadrosh E.A."/>
            <person name="Kyrpides N.C."/>
            <person name="Woyke T."/>
        </authorList>
    </citation>
    <scope>NUCLEOTIDE SEQUENCE</scope>
    <source>
        <strain evidence="4">GVMAG-M-3300023179-4</strain>
    </source>
</reference>
<name>A0A6C0H2L1_9ZZZZ</name>
<evidence type="ECO:0008006" key="5">
    <source>
        <dbReference type="Google" id="ProtNLM"/>
    </source>
</evidence>
<proteinExistence type="inferred from homology"/>
<dbReference type="PROSITE" id="PS00143">
    <property type="entry name" value="INSULINASE"/>
    <property type="match status" value="1"/>
</dbReference>
<dbReference type="EMBL" id="MN739848">
    <property type="protein sequence ID" value="QHT74283.1"/>
    <property type="molecule type" value="Genomic_DNA"/>
</dbReference>
<dbReference type="PANTHER" id="PTHR11851">
    <property type="entry name" value="METALLOPROTEASE"/>
    <property type="match status" value="1"/>
</dbReference>
<evidence type="ECO:0000259" key="2">
    <source>
        <dbReference type="Pfam" id="PF00675"/>
    </source>
</evidence>
<accession>A0A6C0H2L1</accession>
<dbReference type="GO" id="GO:0004222">
    <property type="term" value="F:metalloendopeptidase activity"/>
    <property type="evidence" value="ECO:0007669"/>
    <property type="project" value="InterPro"/>
</dbReference>
<dbReference type="GO" id="GO:0006508">
    <property type="term" value="P:proteolysis"/>
    <property type="evidence" value="ECO:0007669"/>
    <property type="project" value="InterPro"/>
</dbReference>
<dbReference type="SUPFAM" id="SSF63411">
    <property type="entry name" value="LuxS/MPP-like metallohydrolase"/>
    <property type="match status" value="2"/>
</dbReference>
<feature type="domain" description="Peptidase M16 C-terminal" evidence="3">
    <location>
        <begin position="167"/>
        <end position="344"/>
    </location>
</feature>
<evidence type="ECO:0000259" key="3">
    <source>
        <dbReference type="Pfam" id="PF05193"/>
    </source>
</evidence>
<feature type="domain" description="Peptidase M16 N-terminal" evidence="2">
    <location>
        <begin position="21"/>
        <end position="161"/>
    </location>
</feature>
<dbReference type="Pfam" id="PF00675">
    <property type="entry name" value="Peptidase_M16"/>
    <property type="match status" value="1"/>
</dbReference>
<evidence type="ECO:0000256" key="1">
    <source>
        <dbReference type="ARBA" id="ARBA00007261"/>
    </source>
</evidence>
<protein>
    <recommendedName>
        <fullName evidence="5">Peptidase M16 N-terminal domain-containing protein</fullName>
    </recommendedName>
</protein>
<organism evidence="4">
    <name type="scientific">viral metagenome</name>
    <dbReference type="NCBI Taxonomy" id="1070528"/>
    <lineage>
        <taxon>unclassified sequences</taxon>
        <taxon>metagenomes</taxon>
        <taxon>organismal metagenomes</taxon>
    </lineage>
</organism>
<evidence type="ECO:0000313" key="4">
    <source>
        <dbReference type="EMBL" id="QHT74283.1"/>
    </source>
</evidence>
<dbReference type="AlphaFoldDB" id="A0A6C0H2L1"/>